<name>A0A6J4SYT3_9ACTN</name>
<dbReference type="AlphaFoldDB" id="A0A6J4SYT3"/>
<feature type="region of interest" description="Disordered" evidence="1">
    <location>
        <begin position="1"/>
        <end position="112"/>
    </location>
</feature>
<feature type="non-terminal residue" evidence="2">
    <location>
        <position position="1"/>
    </location>
</feature>
<feature type="non-terminal residue" evidence="2">
    <location>
        <position position="112"/>
    </location>
</feature>
<gene>
    <name evidence="2" type="ORF">AVDCRST_MAG69-2368</name>
</gene>
<evidence type="ECO:0000313" key="2">
    <source>
        <dbReference type="EMBL" id="CAA9508865.1"/>
    </source>
</evidence>
<proteinExistence type="predicted"/>
<evidence type="ECO:0000256" key="1">
    <source>
        <dbReference type="SAM" id="MobiDB-lite"/>
    </source>
</evidence>
<organism evidence="2">
    <name type="scientific">uncultured Solirubrobacteraceae bacterium</name>
    <dbReference type="NCBI Taxonomy" id="1162706"/>
    <lineage>
        <taxon>Bacteria</taxon>
        <taxon>Bacillati</taxon>
        <taxon>Actinomycetota</taxon>
        <taxon>Thermoleophilia</taxon>
        <taxon>Solirubrobacterales</taxon>
        <taxon>Solirubrobacteraceae</taxon>
        <taxon>environmental samples</taxon>
    </lineage>
</organism>
<reference evidence="2" key="1">
    <citation type="submission" date="2020-02" db="EMBL/GenBank/DDBJ databases">
        <authorList>
            <person name="Meier V. D."/>
        </authorList>
    </citation>
    <scope>NUCLEOTIDE SEQUENCE</scope>
    <source>
        <strain evidence="2">AVDCRST_MAG69</strain>
    </source>
</reference>
<sequence length="112" mass="12062">GPACRPIRPPVRGVDVPDLPGRRDRRFATAEHARDGVEVQEPQQLPVGTDTPGPADHQLPPVQRPAVGHRGDPRRTQRRAGDRDLPDTRHLGPDAGQLALLPPAVPDRPAGV</sequence>
<feature type="compositionally biased region" description="Basic and acidic residues" evidence="1">
    <location>
        <begin position="20"/>
        <end position="37"/>
    </location>
</feature>
<accession>A0A6J4SYT3</accession>
<dbReference type="EMBL" id="CADCVP010000254">
    <property type="protein sequence ID" value="CAA9508865.1"/>
    <property type="molecule type" value="Genomic_DNA"/>
</dbReference>
<protein>
    <submittedName>
        <fullName evidence="2">Uncharacterized protein</fullName>
    </submittedName>
</protein>
<feature type="compositionally biased region" description="Basic and acidic residues" evidence="1">
    <location>
        <begin position="69"/>
        <end position="92"/>
    </location>
</feature>